<evidence type="ECO:0000256" key="2">
    <source>
        <dbReference type="ARBA" id="ARBA00022679"/>
    </source>
</evidence>
<name>A0ABM7VGX1_9BACT</name>
<comment type="pathway">
    <text evidence="7">Metabolic intermediate biosynthesis; chorismate biosynthesis; chorismate from D-erythrose 4-phosphate and phosphoenolpyruvate: step 5/7.</text>
</comment>
<dbReference type="InterPro" id="IPR000623">
    <property type="entry name" value="Shikimate_kinase/TSH1"/>
</dbReference>
<keyword evidence="1 7" id="KW-0028">Amino-acid biosynthesis</keyword>
<dbReference type="PANTHER" id="PTHR21087:SF16">
    <property type="entry name" value="SHIKIMATE KINASE 1, CHLOROPLASTIC"/>
    <property type="match status" value="1"/>
</dbReference>
<evidence type="ECO:0000256" key="3">
    <source>
        <dbReference type="ARBA" id="ARBA00022741"/>
    </source>
</evidence>
<evidence type="ECO:0000313" key="8">
    <source>
        <dbReference type="EMBL" id="BDD00186.1"/>
    </source>
</evidence>
<dbReference type="GO" id="GO:0016301">
    <property type="term" value="F:kinase activity"/>
    <property type="evidence" value="ECO:0007669"/>
    <property type="project" value="UniProtKB-KW"/>
</dbReference>
<dbReference type="SUPFAM" id="SSF52540">
    <property type="entry name" value="P-loop containing nucleoside triphosphate hydrolases"/>
    <property type="match status" value="1"/>
</dbReference>
<comment type="subcellular location">
    <subcellularLocation>
        <location evidence="7">Cytoplasm</location>
    </subcellularLocation>
</comment>
<comment type="function">
    <text evidence="7">Catalyzes the specific phosphorylation of the 3-hydroxyl group of shikimic acid using ATP as a cosubstrate.</text>
</comment>
<dbReference type="EC" id="2.7.1.71" evidence="7"/>
<evidence type="ECO:0000256" key="5">
    <source>
        <dbReference type="ARBA" id="ARBA00022840"/>
    </source>
</evidence>
<comment type="caution">
    <text evidence="7">Lacks conserved residue(s) required for the propagation of feature annotation.</text>
</comment>
<keyword evidence="4 7" id="KW-0418">Kinase</keyword>
<dbReference type="PANTHER" id="PTHR21087">
    <property type="entry name" value="SHIKIMATE KINASE"/>
    <property type="match status" value="1"/>
</dbReference>
<dbReference type="HAMAP" id="MF_00109">
    <property type="entry name" value="Shikimate_kinase"/>
    <property type="match status" value="1"/>
</dbReference>
<keyword evidence="2 7" id="KW-0808">Transferase</keyword>
<comment type="similarity">
    <text evidence="7">Belongs to the shikimate kinase family.</text>
</comment>
<dbReference type="EMBL" id="AP025292">
    <property type="protein sequence ID" value="BDD00186.1"/>
    <property type="molecule type" value="Genomic_DNA"/>
</dbReference>
<gene>
    <name evidence="7 8" type="primary">aroK</name>
    <name evidence="8" type="ORF">PEPS_24660</name>
</gene>
<dbReference type="Proteomes" id="UP001354989">
    <property type="component" value="Chromosome"/>
</dbReference>
<proteinExistence type="inferred from homology"/>
<feature type="binding site" evidence="7">
    <location>
        <position position="112"/>
    </location>
    <ligand>
        <name>ATP</name>
        <dbReference type="ChEBI" id="CHEBI:30616"/>
    </ligand>
</feature>
<feature type="binding site" evidence="7">
    <location>
        <begin position="3"/>
        <end position="8"/>
    </location>
    <ligand>
        <name>ATP</name>
        <dbReference type="ChEBI" id="CHEBI:30616"/>
    </ligand>
</feature>
<comment type="catalytic activity">
    <reaction evidence="7">
        <text>shikimate + ATP = 3-phosphoshikimate + ADP + H(+)</text>
        <dbReference type="Rhea" id="RHEA:13121"/>
        <dbReference type="ChEBI" id="CHEBI:15378"/>
        <dbReference type="ChEBI" id="CHEBI:30616"/>
        <dbReference type="ChEBI" id="CHEBI:36208"/>
        <dbReference type="ChEBI" id="CHEBI:145989"/>
        <dbReference type="ChEBI" id="CHEBI:456216"/>
        <dbReference type="EC" id="2.7.1.71"/>
    </reaction>
</comment>
<dbReference type="InterPro" id="IPR031322">
    <property type="entry name" value="Shikimate/glucono_kinase"/>
</dbReference>
<organism evidence="8 9">
    <name type="scientific">Persicobacter psychrovividus</name>
    <dbReference type="NCBI Taxonomy" id="387638"/>
    <lineage>
        <taxon>Bacteria</taxon>
        <taxon>Pseudomonadati</taxon>
        <taxon>Bacteroidota</taxon>
        <taxon>Cytophagia</taxon>
        <taxon>Cytophagales</taxon>
        <taxon>Persicobacteraceae</taxon>
        <taxon>Persicobacter</taxon>
    </lineage>
</organism>
<dbReference type="Gene3D" id="3.40.50.300">
    <property type="entry name" value="P-loop containing nucleotide triphosphate hydrolases"/>
    <property type="match status" value="1"/>
</dbReference>
<reference evidence="8 9" key="1">
    <citation type="submission" date="2021-12" db="EMBL/GenBank/DDBJ databases">
        <title>Genome sequencing of bacteria with rrn-lacking chromosome and rrn-plasmid.</title>
        <authorList>
            <person name="Anda M."/>
            <person name="Iwasaki W."/>
        </authorList>
    </citation>
    <scope>NUCLEOTIDE SEQUENCE [LARGE SCALE GENOMIC DNA]</scope>
    <source>
        <strain evidence="8 9">NBRC 101262</strain>
    </source>
</reference>
<dbReference type="PRINTS" id="PR01100">
    <property type="entry name" value="SHIKIMTKNASE"/>
</dbReference>
<feature type="binding site" evidence="7">
    <location>
        <position position="7"/>
    </location>
    <ligand>
        <name>Mg(2+)</name>
        <dbReference type="ChEBI" id="CHEBI:18420"/>
    </ligand>
</feature>
<evidence type="ECO:0000313" key="9">
    <source>
        <dbReference type="Proteomes" id="UP001354989"/>
    </source>
</evidence>
<evidence type="ECO:0000256" key="1">
    <source>
        <dbReference type="ARBA" id="ARBA00022605"/>
    </source>
</evidence>
<evidence type="ECO:0000256" key="6">
    <source>
        <dbReference type="ARBA" id="ARBA00023141"/>
    </source>
</evidence>
<keyword evidence="3 7" id="KW-0547">Nucleotide-binding</keyword>
<dbReference type="CDD" id="cd00464">
    <property type="entry name" value="SK"/>
    <property type="match status" value="1"/>
</dbReference>
<keyword evidence="7" id="KW-0479">Metal-binding</keyword>
<accession>A0ABM7VGX1</accession>
<dbReference type="InterPro" id="IPR027417">
    <property type="entry name" value="P-loop_NTPase"/>
</dbReference>
<evidence type="ECO:0000256" key="7">
    <source>
        <dbReference type="HAMAP-Rule" id="MF_00109"/>
    </source>
</evidence>
<comment type="subunit">
    <text evidence="7">Monomer.</text>
</comment>
<keyword evidence="6 7" id="KW-0057">Aromatic amino acid biosynthesis</keyword>
<dbReference type="Pfam" id="PF01202">
    <property type="entry name" value="SKI"/>
    <property type="match status" value="1"/>
</dbReference>
<sequence>MPGAGKTTLGLPLAKSLNLPFFDLDAIIEAKEGKAIKDIFTDQGEAYFREVEARALRDFCMVHQAFILATGGGTACFHKGVQFMNEQGTTVFINVSAAELFKRLHGKGTQDRPLLNGKTSEQLERELEGKVMKRLPYYNKATISIAGDRIVPQAIIEKLA</sequence>
<keyword evidence="7" id="KW-0963">Cytoplasm</keyword>
<keyword evidence="5 7" id="KW-0067">ATP-binding</keyword>
<keyword evidence="7" id="KW-0460">Magnesium</keyword>
<feature type="binding site" evidence="7">
    <location>
        <position position="72"/>
    </location>
    <ligand>
        <name>substrate</name>
    </ligand>
</feature>
<evidence type="ECO:0000256" key="4">
    <source>
        <dbReference type="ARBA" id="ARBA00022777"/>
    </source>
</evidence>
<feature type="binding site" evidence="7">
    <location>
        <position position="134"/>
    </location>
    <ligand>
        <name>substrate</name>
    </ligand>
</feature>
<protein>
    <recommendedName>
        <fullName evidence="7">Shikimate kinase</fullName>
        <shortName evidence="7">SK</shortName>
        <ecNumber evidence="7">2.7.1.71</ecNumber>
    </recommendedName>
</protein>
<feature type="binding site" evidence="7">
    <location>
        <position position="49"/>
    </location>
    <ligand>
        <name>substrate</name>
    </ligand>
</feature>
<keyword evidence="9" id="KW-1185">Reference proteome</keyword>
<feature type="binding site" evidence="7">
    <location>
        <position position="25"/>
    </location>
    <ligand>
        <name>substrate</name>
    </ligand>
</feature>
<comment type="cofactor">
    <cofactor evidence="7">
        <name>Mg(2+)</name>
        <dbReference type="ChEBI" id="CHEBI:18420"/>
    </cofactor>
    <text evidence="7">Binds 1 Mg(2+) ion per subunit.</text>
</comment>